<feature type="signal peptide" evidence="1">
    <location>
        <begin position="1"/>
        <end position="21"/>
    </location>
</feature>
<sequence>MKVFICCFTLLLLFLFPPLFAMEGAGVAFKVSLSGKIYKRFSFLLEEDVRPRDDFREAGWFLSTGEINYRILPNLRAGAGYMSLVRYKASEEVRNRYYLYASGSHRFGAFKIALRERFQSTYKKGCLHPTNYLRSMLTLSYRIASSGFEPFVYIEPFNNTGYKGKMRADKIRYSTGCDYRMNPKNNLQLYYRYHTFNVYDPVNYRHAIGLTYSHRF</sequence>
<proteinExistence type="predicted"/>
<dbReference type="EMBL" id="JACRTI010000001">
    <property type="protein sequence ID" value="MBC8600205.1"/>
    <property type="molecule type" value="Genomic_DNA"/>
</dbReference>
<dbReference type="RefSeq" id="WP_115497746.1">
    <property type="nucleotide sequence ID" value="NZ_JACRTI010000001.1"/>
</dbReference>
<comment type="caution">
    <text evidence="3">The sequence shown here is derived from an EMBL/GenBank/DDBJ whole genome shotgun (WGS) entry which is preliminary data.</text>
</comment>
<evidence type="ECO:0000313" key="3">
    <source>
        <dbReference type="EMBL" id="RDU51152.1"/>
    </source>
</evidence>
<evidence type="ECO:0000313" key="4">
    <source>
        <dbReference type="Proteomes" id="UP000256321"/>
    </source>
</evidence>
<organism evidence="3 4">
    <name type="scientific">Parabacteroides acidifaciens</name>
    <dbReference type="NCBI Taxonomy" id="2290935"/>
    <lineage>
        <taxon>Bacteria</taxon>
        <taxon>Pseudomonadati</taxon>
        <taxon>Bacteroidota</taxon>
        <taxon>Bacteroidia</taxon>
        <taxon>Bacteroidales</taxon>
        <taxon>Tannerellaceae</taxon>
        <taxon>Parabacteroides</taxon>
    </lineage>
</organism>
<dbReference type="AlphaFoldDB" id="A0A3D8HK45"/>
<evidence type="ECO:0000313" key="2">
    <source>
        <dbReference type="EMBL" id="MBC8600205.1"/>
    </source>
</evidence>
<name>A0A3D8HK45_9BACT</name>
<dbReference type="EMBL" id="QREV01000001">
    <property type="protein sequence ID" value="RDU51152.1"/>
    <property type="molecule type" value="Genomic_DNA"/>
</dbReference>
<protein>
    <submittedName>
        <fullName evidence="3">DUF2490 domain-containing protein</fullName>
    </submittedName>
</protein>
<reference evidence="3 4" key="1">
    <citation type="submission" date="2018-07" db="EMBL/GenBank/DDBJ databases">
        <title>Parabacteroides acidifaciens nov. sp., isolated from human feces.</title>
        <authorList>
            <person name="Wang Y.J."/>
        </authorList>
    </citation>
    <scope>NUCLEOTIDE SEQUENCE [LARGE SCALE GENOMIC DNA]</scope>
    <source>
        <strain evidence="3 4">426-9</strain>
    </source>
</reference>
<evidence type="ECO:0000313" key="5">
    <source>
        <dbReference type="Proteomes" id="UP000629596"/>
    </source>
</evidence>
<evidence type="ECO:0000256" key="1">
    <source>
        <dbReference type="SAM" id="SignalP"/>
    </source>
</evidence>
<accession>A0A3D8HK45</accession>
<keyword evidence="5" id="KW-1185">Reference proteome</keyword>
<reference evidence="2 5" key="2">
    <citation type="submission" date="2020-08" db="EMBL/GenBank/DDBJ databases">
        <title>Genome public.</title>
        <authorList>
            <person name="Liu C."/>
            <person name="Sun Q."/>
        </authorList>
    </citation>
    <scope>NUCLEOTIDE SEQUENCE [LARGE SCALE GENOMIC DNA]</scope>
    <source>
        <strain evidence="2 5">426_9</strain>
    </source>
</reference>
<dbReference type="Proteomes" id="UP000629596">
    <property type="component" value="Unassembled WGS sequence"/>
</dbReference>
<dbReference type="Pfam" id="PF10677">
    <property type="entry name" value="DUF2490"/>
    <property type="match status" value="1"/>
</dbReference>
<dbReference type="Proteomes" id="UP000256321">
    <property type="component" value="Unassembled WGS sequence"/>
</dbReference>
<dbReference type="InterPro" id="IPR019619">
    <property type="entry name" value="DUF2490"/>
</dbReference>
<keyword evidence="1" id="KW-0732">Signal</keyword>
<feature type="chain" id="PRO_5017738746" evidence="1">
    <location>
        <begin position="22"/>
        <end position="216"/>
    </location>
</feature>
<gene>
    <name evidence="3" type="ORF">DWU89_00540</name>
    <name evidence="2" type="ORF">H8784_00535</name>
</gene>